<dbReference type="Proteomes" id="UP000321479">
    <property type="component" value="Chromosome"/>
</dbReference>
<dbReference type="RefSeq" id="WP_147030300.1">
    <property type="nucleotide sequence ID" value="NZ_CP042436.1"/>
</dbReference>
<keyword evidence="2" id="KW-1185">Reference proteome</keyword>
<dbReference type="OrthoDB" id="1375694at2"/>
<evidence type="ECO:0000313" key="1">
    <source>
        <dbReference type="EMBL" id="QEC61723.1"/>
    </source>
</evidence>
<accession>A0A5B8URN1</accession>
<sequence length="326" mass="38708">MPKEFKEAINEMPFNLTVKRNALKIYAALLTKKHLENSLGYFPVSSAYLASINKRYYKIMEYFIEKKLIDYYKKAYTDENDIFNTVYRKAYNKELGITAKYRFLVNVEAGDEINVDMITNRTYRWYEIIEKSLEETTFPIKIKRDSYGRRVHHTAIKNYKTDFKGYYTIDAVCSQPRLLYNHLKEKGIVDPEYNRIFESNLDFYMEVASRLNFQGSNQDKRNEAKDLFMHWINGHGYVPNFEIHNLFRTVSLYLKGIKRGNYKNSGSLLQRIESKIWIDGILNNIPCDFAIPIHDCVIVKEQDADMVLNYCKHQYPNIKFKKELIK</sequence>
<organism evidence="1 2">
    <name type="scientific">Mucilaginibacter ginsenosidivorans</name>
    <dbReference type="NCBI Taxonomy" id="398053"/>
    <lineage>
        <taxon>Bacteria</taxon>
        <taxon>Pseudomonadati</taxon>
        <taxon>Bacteroidota</taxon>
        <taxon>Sphingobacteriia</taxon>
        <taxon>Sphingobacteriales</taxon>
        <taxon>Sphingobacteriaceae</taxon>
        <taxon>Mucilaginibacter</taxon>
    </lineage>
</organism>
<dbReference type="KEGG" id="mgin:FRZ54_03695"/>
<evidence type="ECO:0000313" key="2">
    <source>
        <dbReference type="Proteomes" id="UP000321479"/>
    </source>
</evidence>
<protein>
    <recommendedName>
        <fullName evidence="3">DNA-directed DNA polymerase family A palm domain-containing protein</fullName>
    </recommendedName>
</protein>
<gene>
    <name evidence="1" type="ORF">FRZ54_03695</name>
</gene>
<name>A0A5B8URN1_9SPHI</name>
<proteinExistence type="predicted"/>
<reference evidence="1 2" key="1">
    <citation type="journal article" date="2017" name="Curr. Microbiol.">
        <title>Mucilaginibacter ginsenosidivorans sp. nov., Isolated from Soil of Ginseng Field.</title>
        <authorList>
            <person name="Kim M.M."/>
            <person name="Siddiqi M.Z."/>
            <person name="Im W.T."/>
        </authorList>
    </citation>
    <scope>NUCLEOTIDE SEQUENCE [LARGE SCALE GENOMIC DNA]</scope>
    <source>
        <strain evidence="1 2">Gsoil 3017</strain>
    </source>
</reference>
<dbReference type="AlphaFoldDB" id="A0A5B8URN1"/>
<evidence type="ECO:0008006" key="3">
    <source>
        <dbReference type="Google" id="ProtNLM"/>
    </source>
</evidence>
<dbReference type="EMBL" id="CP042436">
    <property type="protein sequence ID" value="QEC61723.1"/>
    <property type="molecule type" value="Genomic_DNA"/>
</dbReference>